<dbReference type="Gramene" id="TraesSTA1A03G00117460.1">
    <property type="protein sequence ID" value="TraesSTA1A03G00117460.1"/>
    <property type="gene ID" value="TraesSTA1A03G00117460"/>
</dbReference>
<dbReference type="EnsemblPlants" id="TraesCS1A02G254700.1">
    <property type="protein sequence ID" value="TraesCS1A02G254700.1"/>
    <property type="gene ID" value="TraesCS1A02G254700"/>
</dbReference>
<protein>
    <submittedName>
        <fullName evidence="1">Uncharacterized protein</fullName>
    </submittedName>
</protein>
<dbReference type="Proteomes" id="UP000019116">
    <property type="component" value="Chromosome 1A"/>
</dbReference>
<dbReference type="AlphaFoldDB" id="A0A3B5Y1H8"/>
<dbReference type="Gramene" id="TraesARI1A03G00118960.1">
    <property type="protein sequence ID" value="TraesARI1A03G00118960.1"/>
    <property type="gene ID" value="TraesARI1A03G00118960"/>
</dbReference>
<dbReference type="Gramene" id="TraesJAG1A03G00116990.1">
    <property type="protein sequence ID" value="TraesJAG1A03G00116990.1"/>
    <property type="gene ID" value="TraesJAG1A03G00116990"/>
</dbReference>
<dbReference type="Gramene" id="TraesCAD_scaffold_074167_01G000300.1">
    <property type="protein sequence ID" value="TraesCAD_scaffold_074167_01G000300.1"/>
    <property type="gene ID" value="TraesCAD_scaffold_074167_01G000300"/>
</dbReference>
<dbReference type="Gramene" id="TraesWEE_scaffold_071955_01G000100.1">
    <property type="protein sequence ID" value="TraesWEE_scaffold_071955_01G000100.1"/>
    <property type="gene ID" value="TraesWEE_scaffold_071955_01G000100"/>
</dbReference>
<dbReference type="Gramene" id="TraesJUL1A03G00116700.1">
    <property type="protein sequence ID" value="TraesJUL1A03G00116700.1"/>
    <property type="gene ID" value="TraesJUL1A03G00116700"/>
</dbReference>
<dbReference type="Gramene" id="TraesSYM1A03G00120160.1">
    <property type="protein sequence ID" value="TraesSYM1A03G00120160.1"/>
    <property type="gene ID" value="TraesSYM1A03G00120160"/>
</dbReference>
<dbReference type="Gramene" id="TraesCLE_scaffold_042882_01G000100.1">
    <property type="protein sequence ID" value="TraesCLE_scaffold_042882_01G000100.1"/>
    <property type="gene ID" value="TraesCLE_scaffold_042882_01G000100"/>
</dbReference>
<dbReference type="STRING" id="4565.A0A3B5Y1H8"/>
<reference evidence="1" key="2">
    <citation type="submission" date="2018-10" db="UniProtKB">
        <authorList>
            <consortium name="EnsemblPlants"/>
        </authorList>
    </citation>
    <scope>IDENTIFICATION</scope>
</reference>
<evidence type="ECO:0000313" key="1">
    <source>
        <dbReference type="EnsemblPlants" id="TraesCS1A02G254700.1"/>
    </source>
</evidence>
<dbReference type="Gramene" id="TraesNOR1A03G00118150.1">
    <property type="protein sequence ID" value="TraesNOR1A03G00118150.1"/>
    <property type="gene ID" value="TraesNOR1A03G00118150"/>
</dbReference>
<name>A0A3B5Y1H8_WHEAT</name>
<sequence>MLDPGKPAFTPKKGKPSVVMFVGLQEEEKTMQVLGVGCGNSRLEDNLLWWGVATAGGTCIDRLAANEEMLP</sequence>
<proteinExistence type="predicted"/>
<reference evidence="1" key="1">
    <citation type="submission" date="2018-08" db="EMBL/GenBank/DDBJ databases">
        <authorList>
            <person name="Rossello M."/>
        </authorList>
    </citation>
    <scope>NUCLEOTIDE SEQUENCE [LARGE SCALE GENOMIC DNA]</scope>
    <source>
        <strain evidence="1">cv. Chinese Spring</strain>
    </source>
</reference>
<dbReference type="Gramene" id="TraesCS1A03G0654700.1">
    <property type="protein sequence ID" value="TraesCS1A03G0654700.1.CDS"/>
    <property type="gene ID" value="TraesCS1A03G0654700"/>
</dbReference>
<dbReference type="Gramene" id="TraesCS1A02G254700.1">
    <property type="protein sequence ID" value="TraesCS1A02G254700.1"/>
    <property type="gene ID" value="TraesCS1A02G254700"/>
</dbReference>
<evidence type="ECO:0000313" key="2">
    <source>
        <dbReference type="Proteomes" id="UP000019116"/>
    </source>
</evidence>
<accession>A0A3B5Y1H8</accession>
<keyword evidence="2" id="KW-1185">Reference proteome</keyword>
<dbReference type="Gramene" id="TraesLAC1A03G00119800.1">
    <property type="protein sequence ID" value="TraesLAC1A03G00119800.1"/>
    <property type="gene ID" value="TraesLAC1A03G00119800"/>
</dbReference>
<dbReference type="Gramene" id="TraesMAC1A03G00118590.1">
    <property type="protein sequence ID" value="TraesMAC1A03G00118590.1"/>
    <property type="gene ID" value="TraesMAC1A03G00118590"/>
</dbReference>
<organism evidence="1">
    <name type="scientific">Triticum aestivum</name>
    <name type="common">Wheat</name>
    <dbReference type="NCBI Taxonomy" id="4565"/>
    <lineage>
        <taxon>Eukaryota</taxon>
        <taxon>Viridiplantae</taxon>
        <taxon>Streptophyta</taxon>
        <taxon>Embryophyta</taxon>
        <taxon>Tracheophyta</taxon>
        <taxon>Spermatophyta</taxon>
        <taxon>Magnoliopsida</taxon>
        <taxon>Liliopsida</taxon>
        <taxon>Poales</taxon>
        <taxon>Poaceae</taxon>
        <taxon>BOP clade</taxon>
        <taxon>Pooideae</taxon>
        <taxon>Triticodae</taxon>
        <taxon>Triticeae</taxon>
        <taxon>Triticinae</taxon>
        <taxon>Triticum</taxon>
    </lineage>
</organism>
<dbReference type="Gramene" id="TraesROB_scaffold_065098_01G000100.1">
    <property type="protein sequence ID" value="TraesROB_scaffold_065098_01G000100.1"/>
    <property type="gene ID" value="TraesROB_scaffold_065098_01G000100"/>
</dbReference>
<dbReference type="Gramene" id="TraesLDM1A03G00117380.1">
    <property type="protein sequence ID" value="TraesLDM1A03G00117380.1"/>
    <property type="gene ID" value="TraesLDM1A03G00117380"/>
</dbReference>